<evidence type="ECO:0000313" key="2">
    <source>
        <dbReference type="Proteomes" id="UP001057402"/>
    </source>
</evidence>
<reference evidence="2" key="1">
    <citation type="journal article" date="2023" name="Front. Plant Sci.">
        <title>Chromosomal-level genome assembly of Melastoma candidum provides insights into trichome evolution.</title>
        <authorList>
            <person name="Zhong Y."/>
            <person name="Wu W."/>
            <person name="Sun C."/>
            <person name="Zou P."/>
            <person name="Liu Y."/>
            <person name="Dai S."/>
            <person name="Zhou R."/>
        </authorList>
    </citation>
    <scope>NUCLEOTIDE SEQUENCE [LARGE SCALE GENOMIC DNA]</scope>
</reference>
<keyword evidence="2" id="KW-1185">Reference proteome</keyword>
<organism evidence="1 2">
    <name type="scientific">Melastoma candidum</name>
    <dbReference type="NCBI Taxonomy" id="119954"/>
    <lineage>
        <taxon>Eukaryota</taxon>
        <taxon>Viridiplantae</taxon>
        <taxon>Streptophyta</taxon>
        <taxon>Embryophyta</taxon>
        <taxon>Tracheophyta</taxon>
        <taxon>Spermatophyta</taxon>
        <taxon>Magnoliopsida</taxon>
        <taxon>eudicotyledons</taxon>
        <taxon>Gunneridae</taxon>
        <taxon>Pentapetalae</taxon>
        <taxon>rosids</taxon>
        <taxon>malvids</taxon>
        <taxon>Myrtales</taxon>
        <taxon>Melastomataceae</taxon>
        <taxon>Melastomatoideae</taxon>
        <taxon>Melastomateae</taxon>
        <taxon>Melastoma</taxon>
    </lineage>
</organism>
<proteinExistence type="predicted"/>
<dbReference type="EMBL" id="CM042886">
    <property type="protein sequence ID" value="KAI4340032.1"/>
    <property type="molecule type" value="Genomic_DNA"/>
</dbReference>
<name>A0ACB9NTU9_9MYRT</name>
<dbReference type="Proteomes" id="UP001057402">
    <property type="component" value="Chromosome 7"/>
</dbReference>
<sequence>MPLRSQVKATGDGDRPHEGGDIAGKAMLPTSRRPPGGTARCLLSIDPSCRCSRIHQPILSVADSHQKCPRGRGTRRGFGGFPGFELARLTKDGVSIWAPNVNLDNSSDIANVYKNRSNSYVVDGAAVQGWFSVDFTMRELGNVNLIRGVLSGTNRFDDDALPIITV</sequence>
<comment type="caution">
    <text evidence="1">The sequence shown here is derived from an EMBL/GenBank/DDBJ whole genome shotgun (WGS) entry which is preliminary data.</text>
</comment>
<evidence type="ECO:0000313" key="1">
    <source>
        <dbReference type="EMBL" id="KAI4340032.1"/>
    </source>
</evidence>
<accession>A0ACB9NTU9</accession>
<protein>
    <submittedName>
        <fullName evidence="1">Uncharacterized protein</fullName>
    </submittedName>
</protein>
<gene>
    <name evidence="1" type="ORF">MLD38_024908</name>
</gene>